<dbReference type="InterPro" id="IPR025514">
    <property type="entry name" value="DUF4402"/>
</dbReference>
<evidence type="ECO:0008006" key="4">
    <source>
        <dbReference type="Google" id="ProtNLM"/>
    </source>
</evidence>
<proteinExistence type="predicted"/>
<evidence type="ECO:0000313" key="2">
    <source>
        <dbReference type="EMBL" id="KLE34829.1"/>
    </source>
</evidence>
<dbReference type="Pfam" id="PF14352">
    <property type="entry name" value="DUF4402"/>
    <property type="match status" value="1"/>
</dbReference>
<dbReference type="PATRIC" id="fig|1581420.6.peg.1582"/>
<keyword evidence="3" id="KW-1185">Reference proteome</keyword>
<dbReference type="STRING" id="1581420.AAW00_07725"/>
<dbReference type="AlphaFoldDB" id="A0A0G9MW89"/>
<protein>
    <recommendedName>
        <fullName evidence="4">DUF4402 domain-containing protein</fullName>
    </recommendedName>
</protein>
<feature type="signal peptide" evidence="1">
    <location>
        <begin position="1"/>
        <end position="32"/>
    </location>
</feature>
<sequence length="180" mass="17530">MGEIFRLGIPTMKKFAVLSAVALTALATPAFAAPGDSDSADGAATAQIVSPITLTHVAGAVLDFGTFTTGDTGGTIVVTRGGAGTASGEVALLQGSLEAADQFTVSGDAGRRFSITTGGGSVSNGAATPTTMAFTTDARANHTLDTAGAASFSVGGTLTVLGGEPAGTYTGSYAVTVAYN</sequence>
<dbReference type="Proteomes" id="UP000053464">
    <property type="component" value="Unassembled WGS sequence"/>
</dbReference>
<comment type="caution">
    <text evidence="2">The sequence shown here is derived from an EMBL/GenBank/DDBJ whole genome shotgun (WGS) entry which is preliminary data.</text>
</comment>
<dbReference type="EMBL" id="LBHB01000002">
    <property type="protein sequence ID" value="KLE34829.1"/>
    <property type="molecule type" value="Genomic_DNA"/>
</dbReference>
<evidence type="ECO:0000313" key="3">
    <source>
        <dbReference type="Proteomes" id="UP000053464"/>
    </source>
</evidence>
<name>A0A0G9MW89_9SPHN</name>
<evidence type="ECO:0000256" key="1">
    <source>
        <dbReference type="SAM" id="SignalP"/>
    </source>
</evidence>
<gene>
    <name evidence="2" type="ORF">AAW00_07725</name>
</gene>
<reference evidence="2 3" key="1">
    <citation type="submission" date="2015-04" db="EMBL/GenBank/DDBJ databases">
        <title>The draft genome sequence of Erythrobacter luteus KA37.</title>
        <authorList>
            <person name="Zhuang L."/>
            <person name="Liu Y."/>
            <person name="Shao Z."/>
        </authorList>
    </citation>
    <scope>NUCLEOTIDE SEQUENCE [LARGE SCALE GENOMIC DNA]</scope>
    <source>
        <strain evidence="2 3">KA37</strain>
    </source>
</reference>
<accession>A0A0G9MW89</accession>
<keyword evidence="1" id="KW-0732">Signal</keyword>
<organism evidence="2 3">
    <name type="scientific">Aurantiacibacter luteus</name>
    <dbReference type="NCBI Taxonomy" id="1581420"/>
    <lineage>
        <taxon>Bacteria</taxon>
        <taxon>Pseudomonadati</taxon>
        <taxon>Pseudomonadota</taxon>
        <taxon>Alphaproteobacteria</taxon>
        <taxon>Sphingomonadales</taxon>
        <taxon>Erythrobacteraceae</taxon>
        <taxon>Aurantiacibacter</taxon>
    </lineage>
</organism>
<feature type="chain" id="PRO_5002581221" description="DUF4402 domain-containing protein" evidence="1">
    <location>
        <begin position="33"/>
        <end position="180"/>
    </location>
</feature>